<evidence type="ECO:0000313" key="1">
    <source>
        <dbReference type="EMBL" id="TCS69229.1"/>
    </source>
</evidence>
<comment type="caution">
    <text evidence="1">The sequence shown here is derived from an EMBL/GenBank/DDBJ whole genome shotgun (WGS) entry which is preliminary data.</text>
</comment>
<dbReference type="InterPro" id="IPR051815">
    <property type="entry name" value="Molybdate_resp_trans_reg"/>
</dbReference>
<evidence type="ECO:0000313" key="2">
    <source>
        <dbReference type="Proteomes" id="UP000295135"/>
    </source>
</evidence>
<accession>A0A4R3JST1</accession>
<protein>
    <submittedName>
        <fullName evidence="1">Molybdate transport system regulatory protein</fullName>
    </submittedName>
</protein>
<reference evidence="1 2" key="1">
    <citation type="submission" date="2019-03" db="EMBL/GenBank/DDBJ databases">
        <title>Genomic Encyclopedia of Type Strains, Phase IV (KMG-IV): sequencing the most valuable type-strain genomes for metagenomic binning, comparative biology and taxonomic classification.</title>
        <authorList>
            <person name="Goeker M."/>
        </authorList>
    </citation>
    <scope>NUCLEOTIDE SEQUENCE [LARGE SCALE GENOMIC DNA]</scope>
    <source>
        <strain evidence="1 2">DSM 103923</strain>
    </source>
</reference>
<dbReference type="InterPro" id="IPR036388">
    <property type="entry name" value="WH-like_DNA-bd_sf"/>
</dbReference>
<gene>
    <name evidence="1" type="ORF">EDC61_12121</name>
</gene>
<organism evidence="1 2">
    <name type="scientific">Sulfuritortus calidifontis</name>
    <dbReference type="NCBI Taxonomy" id="1914471"/>
    <lineage>
        <taxon>Bacteria</taxon>
        <taxon>Pseudomonadati</taxon>
        <taxon>Pseudomonadota</taxon>
        <taxon>Betaproteobacteria</taxon>
        <taxon>Nitrosomonadales</taxon>
        <taxon>Thiobacillaceae</taxon>
        <taxon>Sulfuritortus</taxon>
    </lineage>
</organism>
<dbReference type="SUPFAM" id="SSF46785">
    <property type="entry name" value="Winged helix' DNA-binding domain"/>
    <property type="match status" value="1"/>
</dbReference>
<dbReference type="PANTHER" id="PTHR30432:SF1">
    <property type="entry name" value="DNA-BINDING TRANSCRIPTIONAL DUAL REGULATOR MODE"/>
    <property type="match status" value="1"/>
</dbReference>
<keyword evidence="2" id="KW-1185">Reference proteome</keyword>
<dbReference type="AlphaFoldDB" id="A0A4R3JST1"/>
<dbReference type="PANTHER" id="PTHR30432">
    <property type="entry name" value="TRANSCRIPTIONAL REGULATOR MODE"/>
    <property type="match status" value="1"/>
</dbReference>
<name>A0A4R3JST1_9PROT</name>
<dbReference type="EMBL" id="SLZY01000021">
    <property type="protein sequence ID" value="TCS69229.1"/>
    <property type="molecule type" value="Genomic_DNA"/>
</dbReference>
<dbReference type="RefSeq" id="WP_197721823.1">
    <property type="nucleotide sequence ID" value="NZ_AP018721.1"/>
</dbReference>
<dbReference type="InterPro" id="IPR036390">
    <property type="entry name" value="WH_DNA-bd_sf"/>
</dbReference>
<dbReference type="Proteomes" id="UP000295135">
    <property type="component" value="Unassembled WGS sequence"/>
</dbReference>
<dbReference type="Gene3D" id="1.10.10.10">
    <property type="entry name" value="Winged helix-like DNA-binding domain superfamily/Winged helix DNA-binding domain"/>
    <property type="match status" value="1"/>
</dbReference>
<sequence length="113" mass="12155">MSAATCQIRILFSDPLNLGPGKVRLLEAIREAGSISGAARQLHISYRRAWLMADGLNRVFPQALIDTAAGGVRGGGACLTELGETVLERYRRMETKAAKAVSKEVEAMLALAR</sequence>
<proteinExistence type="predicted"/>